<dbReference type="RefSeq" id="WP_014301373.1">
    <property type="nucleotide sequence ID" value="NZ_CABVGJ010000011.1"/>
</dbReference>
<gene>
    <name evidence="4" type="ORF">CIP107547_00517</name>
</gene>
<dbReference type="AlphaFoldDB" id="A0A0D6FFQ9"/>
<dbReference type="SUPFAM" id="SSF46785">
    <property type="entry name" value="Winged helix' DNA-binding domain"/>
    <property type="match status" value="1"/>
</dbReference>
<evidence type="ECO:0000256" key="1">
    <source>
        <dbReference type="ARBA" id="ARBA00023015"/>
    </source>
</evidence>
<dbReference type="PANTHER" id="PTHR33154">
    <property type="entry name" value="TRANSCRIPTIONAL REGULATOR, ARSR FAMILY"/>
    <property type="match status" value="1"/>
</dbReference>
<protein>
    <submittedName>
        <fullName evidence="4">ArsR family transcriptional regulator</fullName>
    </submittedName>
</protein>
<dbReference type="GO" id="GO:0003677">
    <property type="term" value="F:DNA binding"/>
    <property type="evidence" value="ECO:0007669"/>
    <property type="project" value="UniProtKB-KW"/>
</dbReference>
<sequence>MQSVKAAALFKVLSDPTRLQLLYLVAENPERLCCVDLSEALAVSAPTVTHHMKKLADANLVTRHKRGKWAYYEIVNDEFARVHELIRTL</sequence>
<dbReference type="InterPro" id="IPR011991">
    <property type="entry name" value="ArsR-like_HTH"/>
</dbReference>
<evidence type="ECO:0000256" key="2">
    <source>
        <dbReference type="ARBA" id="ARBA00023125"/>
    </source>
</evidence>
<dbReference type="Proteomes" id="UP000480222">
    <property type="component" value="Unassembled WGS sequence"/>
</dbReference>
<dbReference type="KEGG" id="cdip:ERS451417_00338"/>
<keyword evidence="1" id="KW-0805">Transcription regulation</keyword>
<dbReference type="SMART" id="SM00418">
    <property type="entry name" value="HTH_ARSR"/>
    <property type="match status" value="1"/>
</dbReference>
<dbReference type="InterPro" id="IPR001845">
    <property type="entry name" value="HTH_ArsR_DNA-bd_dom"/>
</dbReference>
<keyword evidence="2" id="KW-0238">DNA-binding</keyword>
<evidence type="ECO:0000313" key="4">
    <source>
        <dbReference type="EMBL" id="CAB0586422.1"/>
    </source>
</evidence>
<dbReference type="PRINTS" id="PR00778">
    <property type="entry name" value="HTHARSR"/>
</dbReference>
<name>A0A0D6FFQ9_CORDP</name>
<dbReference type="Gene3D" id="1.10.10.10">
    <property type="entry name" value="Winged helix-like DNA-binding domain superfamily/Winged helix DNA-binding domain"/>
    <property type="match status" value="1"/>
</dbReference>
<dbReference type="PANTHER" id="PTHR33154:SF18">
    <property type="entry name" value="ARSENICAL RESISTANCE OPERON REPRESSOR"/>
    <property type="match status" value="1"/>
</dbReference>
<dbReference type="Pfam" id="PF01022">
    <property type="entry name" value="HTH_5"/>
    <property type="match status" value="1"/>
</dbReference>
<dbReference type="EMBL" id="CADDAV010000008">
    <property type="protein sequence ID" value="CAB0586422.1"/>
    <property type="molecule type" value="Genomic_DNA"/>
</dbReference>
<evidence type="ECO:0000313" key="5">
    <source>
        <dbReference type="Proteomes" id="UP000480222"/>
    </source>
</evidence>
<reference evidence="4 5" key="1">
    <citation type="submission" date="2020-02" db="EMBL/GenBank/DDBJ databases">
        <authorList>
            <person name="Brisse S."/>
        </authorList>
    </citation>
    <scope>NUCLEOTIDE SEQUENCE [LARGE SCALE GENOMIC DNA]</scope>
    <source>
        <strain evidence="4">CIP107547</strain>
    </source>
</reference>
<dbReference type="OMA" id="PMCVCEI"/>
<dbReference type="InterPro" id="IPR036390">
    <property type="entry name" value="WH_DNA-bd_sf"/>
</dbReference>
<organism evidence="4 5">
    <name type="scientific">Corynebacterium diphtheriae</name>
    <dbReference type="NCBI Taxonomy" id="1717"/>
    <lineage>
        <taxon>Bacteria</taxon>
        <taxon>Bacillati</taxon>
        <taxon>Actinomycetota</taxon>
        <taxon>Actinomycetes</taxon>
        <taxon>Mycobacteriales</taxon>
        <taxon>Corynebacteriaceae</taxon>
        <taxon>Corynebacterium</taxon>
    </lineage>
</organism>
<dbReference type="InterPro" id="IPR036388">
    <property type="entry name" value="WH-like_DNA-bd_sf"/>
</dbReference>
<accession>A0A0D6FFQ9</accession>
<proteinExistence type="predicted"/>
<comment type="caution">
    <text evidence="4">The sequence shown here is derived from an EMBL/GenBank/DDBJ whole genome shotgun (WGS) entry which is preliminary data.</text>
</comment>
<dbReference type="InterPro" id="IPR051081">
    <property type="entry name" value="HTH_MetalResp_TranReg"/>
</dbReference>
<dbReference type="NCBIfam" id="NF033788">
    <property type="entry name" value="HTH_metalloreg"/>
    <property type="match status" value="1"/>
</dbReference>
<keyword evidence="3" id="KW-0804">Transcription</keyword>
<dbReference type="GO" id="GO:0003700">
    <property type="term" value="F:DNA-binding transcription factor activity"/>
    <property type="evidence" value="ECO:0007669"/>
    <property type="project" value="InterPro"/>
</dbReference>
<evidence type="ECO:0000256" key="3">
    <source>
        <dbReference type="ARBA" id="ARBA00023163"/>
    </source>
</evidence>
<dbReference type="CDD" id="cd00090">
    <property type="entry name" value="HTH_ARSR"/>
    <property type="match status" value="1"/>
</dbReference>
<dbReference type="PROSITE" id="PS50987">
    <property type="entry name" value="HTH_ARSR_2"/>
    <property type="match status" value="1"/>
</dbReference>
<dbReference type="GeneID" id="29423078"/>